<evidence type="ECO:0000256" key="2">
    <source>
        <dbReference type="ARBA" id="ARBA00010835"/>
    </source>
</evidence>
<comment type="caution">
    <text evidence="10">The sequence shown here is derived from an EMBL/GenBank/DDBJ whole genome shotgun (WGS) entry which is preliminary data.</text>
</comment>
<dbReference type="Proteomes" id="UP000229896">
    <property type="component" value="Unassembled WGS sequence"/>
</dbReference>
<evidence type="ECO:0000313" key="10">
    <source>
        <dbReference type="EMBL" id="PIU24199.1"/>
    </source>
</evidence>
<evidence type="ECO:0000256" key="8">
    <source>
        <dbReference type="SAM" id="MobiDB-lite"/>
    </source>
</evidence>
<dbReference type="NCBIfam" id="TIGR00019">
    <property type="entry name" value="prfA"/>
    <property type="match status" value="1"/>
</dbReference>
<dbReference type="InterPro" id="IPR005139">
    <property type="entry name" value="PCRF"/>
</dbReference>
<dbReference type="InterPro" id="IPR045853">
    <property type="entry name" value="Pep_chain_release_fac_I_sf"/>
</dbReference>
<dbReference type="NCBIfam" id="NF001859">
    <property type="entry name" value="PRK00591.1"/>
    <property type="match status" value="1"/>
</dbReference>
<name>A0A2M6YBZ1_9BACT</name>
<keyword evidence="7" id="KW-0175">Coiled coil</keyword>
<feature type="coiled-coil region" evidence="7">
    <location>
        <begin position="51"/>
        <end position="93"/>
    </location>
</feature>
<comment type="PTM">
    <text evidence="5">Methylated by PrmC. Methylation increases the termination efficiency of RF1.</text>
</comment>
<dbReference type="Gene3D" id="3.30.70.1660">
    <property type="match status" value="1"/>
</dbReference>
<accession>A0A2M6YBZ1</accession>
<feature type="domain" description="Prokaryotic-type class I peptide chain release factors" evidence="9">
    <location>
        <begin position="225"/>
        <end position="241"/>
    </location>
</feature>
<gene>
    <name evidence="5" type="primary">prfA</name>
    <name evidence="10" type="ORF">COT12_02295</name>
</gene>
<evidence type="ECO:0000313" key="11">
    <source>
        <dbReference type="Proteomes" id="UP000229896"/>
    </source>
</evidence>
<evidence type="ECO:0000256" key="6">
    <source>
        <dbReference type="NCBIfam" id="TIGR00019"/>
    </source>
</evidence>
<dbReference type="FunFam" id="3.30.70.1660:FF:000002">
    <property type="entry name" value="Peptide chain release factor 1"/>
    <property type="match status" value="1"/>
</dbReference>
<feature type="compositionally biased region" description="Basic and acidic residues" evidence="8">
    <location>
        <begin position="281"/>
        <end position="292"/>
    </location>
</feature>
<evidence type="ECO:0000256" key="3">
    <source>
        <dbReference type="ARBA" id="ARBA00022481"/>
    </source>
</evidence>
<sequence length="353" mass="40106">MKEKLEKLLADFKQLEKELSDPANFSDTGKLTRLAKEKTDLETDARKIEKYLTLTENIRENEEILANTEDELREIAAEELPELRSQKDKLEKEMELLLLPTDPLDAKNVIIEIRPAAGGDESELFASEIFRMYSHYAEKQGWKIEILDAQNSSIGGIKSLTFSISGNKVYAKMKYESGVHRVQRVPETEKSGRIHTSTITVAVLPEAEEQDIDIRPEDIRIDVFRSSGPGGQSVNTTDSAVRITYIPTGMVVTCQDEKSQLKNKTKAMSILRSRLLAAENERRDRELGDTRRSQIGTGDRSEKIRTYNFPQDRITDHRINQSWHGISKILAGDLEPIISTLADEDQKRMLSEK</sequence>
<keyword evidence="5" id="KW-0963">Cytoplasm</keyword>
<dbReference type="PANTHER" id="PTHR43804:SF7">
    <property type="entry name" value="LD18447P"/>
    <property type="match status" value="1"/>
</dbReference>
<dbReference type="PROSITE" id="PS00745">
    <property type="entry name" value="RF_PROK_I"/>
    <property type="match status" value="1"/>
</dbReference>
<dbReference type="InterPro" id="IPR000352">
    <property type="entry name" value="Pep_chain_release_fac_I"/>
</dbReference>
<dbReference type="Pfam" id="PF00472">
    <property type="entry name" value="RF-1"/>
    <property type="match status" value="1"/>
</dbReference>
<evidence type="ECO:0000256" key="5">
    <source>
        <dbReference type="HAMAP-Rule" id="MF_00093"/>
    </source>
</evidence>
<feature type="region of interest" description="Disordered" evidence="8">
    <location>
        <begin position="281"/>
        <end position="306"/>
    </location>
</feature>
<dbReference type="FunFam" id="3.30.160.20:FF:000004">
    <property type="entry name" value="Peptide chain release factor 1"/>
    <property type="match status" value="1"/>
</dbReference>
<dbReference type="GO" id="GO:0016149">
    <property type="term" value="F:translation release factor activity, codon specific"/>
    <property type="evidence" value="ECO:0007669"/>
    <property type="project" value="UniProtKB-UniRule"/>
</dbReference>
<dbReference type="SMART" id="SM00937">
    <property type="entry name" value="PCRF"/>
    <property type="match status" value="1"/>
</dbReference>
<dbReference type="HAMAP" id="MF_00093">
    <property type="entry name" value="Rel_fac_1"/>
    <property type="match status" value="1"/>
</dbReference>
<dbReference type="EMBL" id="PEXI01000072">
    <property type="protein sequence ID" value="PIU24199.1"/>
    <property type="molecule type" value="Genomic_DNA"/>
</dbReference>
<comment type="similarity">
    <text evidence="2 5">Belongs to the prokaryotic/mitochondrial release factor family.</text>
</comment>
<evidence type="ECO:0000256" key="7">
    <source>
        <dbReference type="SAM" id="Coils"/>
    </source>
</evidence>
<dbReference type="InterPro" id="IPR050057">
    <property type="entry name" value="Prokaryotic/Mito_RF"/>
</dbReference>
<dbReference type="Gene3D" id="6.10.140.1950">
    <property type="match status" value="1"/>
</dbReference>
<reference evidence="11" key="1">
    <citation type="submission" date="2017-09" db="EMBL/GenBank/DDBJ databases">
        <title>Depth-based differentiation of microbial function through sediment-hosted aquifers and enrichment of novel symbionts in the deep terrestrial subsurface.</title>
        <authorList>
            <person name="Probst A.J."/>
            <person name="Ladd B."/>
            <person name="Jarett J.K."/>
            <person name="Geller-Mcgrath D.E."/>
            <person name="Sieber C.M.K."/>
            <person name="Emerson J.B."/>
            <person name="Anantharaman K."/>
            <person name="Thomas B.C."/>
            <person name="Malmstrom R."/>
            <person name="Stieglmeier M."/>
            <person name="Klingl A."/>
            <person name="Woyke T."/>
            <person name="Ryan C.M."/>
            <person name="Banfield J.F."/>
        </authorList>
    </citation>
    <scope>NUCLEOTIDE SEQUENCE [LARGE SCALE GENOMIC DNA]</scope>
</reference>
<keyword evidence="3 5" id="KW-0488">Methylation</keyword>
<dbReference type="InterPro" id="IPR004373">
    <property type="entry name" value="RF-1"/>
</dbReference>
<organism evidence="10 11">
    <name type="scientific">Candidatus Berkelbacteria bacterium CG08_land_8_20_14_0_20_39_8</name>
    <dbReference type="NCBI Taxonomy" id="1974511"/>
    <lineage>
        <taxon>Bacteria</taxon>
        <taxon>Candidatus Berkelbacteria</taxon>
    </lineage>
</organism>
<feature type="modified residue" description="N5-methylglutamine" evidence="5">
    <location>
        <position position="232"/>
    </location>
</feature>
<dbReference type="AlphaFoldDB" id="A0A2M6YBZ1"/>
<dbReference type="Gene3D" id="3.30.160.20">
    <property type="match status" value="1"/>
</dbReference>
<evidence type="ECO:0000256" key="1">
    <source>
        <dbReference type="ARBA" id="ARBA00002986"/>
    </source>
</evidence>
<proteinExistence type="inferred from homology"/>
<protein>
    <recommendedName>
        <fullName evidence="5 6">Peptide chain release factor 1</fullName>
        <shortName evidence="5">RF-1</shortName>
    </recommendedName>
</protein>
<comment type="function">
    <text evidence="1 5">Peptide chain release factor 1 directs the termination of translation in response to the peptide chain termination codons UAG and UAA.</text>
</comment>
<dbReference type="GO" id="GO:0005737">
    <property type="term" value="C:cytoplasm"/>
    <property type="evidence" value="ECO:0007669"/>
    <property type="project" value="UniProtKB-SubCell"/>
</dbReference>
<comment type="subcellular location">
    <subcellularLocation>
        <location evidence="5">Cytoplasm</location>
    </subcellularLocation>
</comment>
<dbReference type="Pfam" id="PF03462">
    <property type="entry name" value="PCRF"/>
    <property type="match status" value="1"/>
</dbReference>
<dbReference type="PANTHER" id="PTHR43804">
    <property type="entry name" value="LD18447P"/>
    <property type="match status" value="1"/>
</dbReference>
<evidence type="ECO:0000259" key="9">
    <source>
        <dbReference type="PROSITE" id="PS00745"/>
    </source>
</evidence>
<dbReference type="SUPFAM" id="SSF75620">
    <property type="entry name" value="Release factor"/>
    <property type="match status" value="1"/>
</dbReference>
<evidence type="ECO:0000256" key="4">
    <source>
        <dbReference type="ARBA" id="ARBA00022917"/>
    </source>
</evidence>
<keyword evidence="4 5" id="KW-0648">Protein biosynthesis</keyword>